<keyword evidence="1" id="KW-0472">Membrane</keyword>
<proteinExistence type="predicted"/>
<organism evidence="2 3">
    <name type="scientific">Shewanella algae</name>
    <dbReference type="NCBI Taxonomy" id="38313"/>
    <lineage>
        <taxon>Bacteria</taxon>
        <taxon>Pseudomonadati</taxon>
        <taxon>Pseudomonadota</taxon>
        <taxon>Gammaproteobacteria</taxon>
        <taxon>Alteromonadales</taxon>
        <taxon>Shewanellaceae</taxon>
        <taxon>Shewanella</taxon>
    </lineage>
</organism>
<keyword evidence="1" id="KW-1133">Transmembrane helix</keyword>
<dbReference type="EMBL" id="UGYO01000002">
    <property type="protein sequence ID" value="SUJ05985.1"/>
    <property type="molecule type" value="Genomic_DNA"/>
</dbReference>
<evidence type="ECO:0000313" key="3">
    <source>
        <dbReference type="Proteomes" id="UP000254069"/>
    </source>
</evidence>
<sequence>MLLQCATVYPMGPICDTLCKFAMSTIASSVIAEYYPEKSFLRDVLMLKSLSVMLLLILAATLGFLMFHGDDAMPDRLKGEWTTGCLGDGKLGKEFVMRFEENRYHSVANLYDNNQCTGAPLSQIKGSAYIESIGGKVTTCEGQEADEAMLYWDELGDAKAFVYYINEQGELLTGRPNEDKSATAHWCLDKDAKFHRR</sequence>
<accession>A0A380BRS1</accession>
<dbReference type="Proteomes" id="UP000254069">
    <property type="component" value="Unassembled WGS sequence"/>
</dbReference>
<reference evidence="2 3" key="1">
    <citation type="submission" date="2018-06" db="EMBL/GenBank/DDBJ databases">
        <authorList>
            <consortium name="Pathogen Informatics"/>
            <person name="Doyle S."/>
        </authorList>
    </citation>
    <scope>NUCLEOTIDE SEQUENCE [LARGE SCALE GENOMIC DNA]</scope>
    <source>
        <strain evidence="2 3">NCTC10738</strain>
    </source>
</reference>
<feature type="transmembrane region" description="Helical" evidence="1">
    <location>
        <begin position="45"/>
        <end position="67"/>
    </location>
</feature>
<evidence type="ECO:0000313" key="2">
    <source>
        <dbReference type="EMBL" id="SUJ05985.1"/>
    </source>
</evidence>
<evidence type="ECO:0000256" key="1">
    <source>
        <dbReference type="SAM" id="Phobius"/>
    </source>
</evidence>
<name>A0A380BRS1_9GAMM</name>
<protein>
    <submittedName>
        <fullName evidence="2">Uncharacterized protein</fullName>
    </submittedName>
</protein>
<gene>
    <name evidence="2" type="ORF">NCTC10738_03849</name>
</gene>
<keyword evidence="1" id="KW-0812">Transmembrane</keyword>
<dbReference type="AlphaFoldDB" id="A0A380BRS1"/>
<keyword evidence="3" id="KW-1185">Reference proteome</keyword>